<evidence type="ECO:0000256" key="10">
    <source>
        <dbReference type="ARBA" id="ARBA00045103"/>
    </source>
</evidence>
<dbReference type="FunCoup" id="A0A1Y1U8Z3">
    <property type="interactions" value="417"/>
</dbReference>
<feature type="transmembrane region" description="Helical" evidence="12">
    <location>
        <begin position="79"/>
        <end position="103"/>
    </location>
</feature>
<gene>
    <name evidence="15" type="ORF">BD324DRAFT_646845</name>
</gene>
<comment type="caution">
    <text evidence="15">The sequence shown here is derived from an EMBL/GenBank/DDBJ whole genome shotgun (WGS) entry which is preliminary data.</text>
</comment>
<dbReference type="EMBL" id="NBSH01000014">
    <property type="protein sequence ID" value="ORX34503.1"/>
    <property type="molecule type" value="Genomic_DNA"/>
</dbReference>
<evidence type="ECO:0000259" key="13">
    <source>
        <dbReference type="Pfam" id="PF00534"/>
    </source>
</evidence>
<comment type="function">
    <text evidence="1 12">Mannosylates Man(2)GlcNAc(2)-dolichol diphosphate and Man(1)GlcNAc(2)-dolichol diphosphate to form Man(3)GlcNAc(2)-dolichol diphosphate.</text>
</comment>
<dbReference type="Gene3D" id="3.40.50.2000">
    <property type="entry name" value="Glycogen Phosphorylase B"/>
    <property type="match status" value="2"/>
</dbReference>
<dbReference type="Pfam" id="PF13439">
    <property type="entry name" value="Glyco_transf_4"/>
    <property type="match status" value="1"/>
</dbReference>
<dbReference type="STRING" id="4999.A0A1Y1U8Z3"/>
<accession>A0A1Y1U8Z3</accession>
<comment type="catalytic activity">
    <reaction evidence="11 12">
        <text>an alpha-D-Man-(1-&gt;3)-beta-D-Man-(1-&gt;4)-beta-D-GlcNAc-(1-&gt;4)-alpha-D-GlcNAc-diphospho-di-trans,poly-cis-dolichol + GDP-alpha-D-mannose = an alpha-D-Man-(1-&gt;3)-[alpha-D-Man-(1-&gt;6)]-beta-D-Man-(1-&gt;4)-beta-D-GlcNAc-(1-&gt;4)-alpha-D-GlcNAc-diphospho-di-trans,poly-cis-dolichol + GDP + H(+)</text>
        <dbReference type="Rhea" id="RHEA:29519"/>
        <dbReference type="Rhea" id="RHEA-COMP:19513"/>
        <dbReference type="Rhea" id="RHEA-COMP:19515"/>
        <dbReference type="ChEBI" id="CHEBI:15378"/>
        <dbReference type="ChEBI" id="CHEBI:57527"/>
        <dbReference type="ChEBI" id="CHEBI:58189"/>
        <dbReference type="ChEBI" id="CHEBI:132510"/>
        <dbReference type="ChEBI" id="CHEBI:132511"/>
        <dbReference type="EC" id="2.4.1.257"/>
    </reaction>
    <physiologicalReaction direction="left-to-right" evidence="11 12">
        <dbReference type="Rhea" id="RHEA:29520"/>
    </physiologicalReaction>
</comment>
<evidence type="ECO:0000256" key="1">
    <source>
        <dbReference type="ARBA" id="ARBA00003142"/>
    </source>
</evidence>
<evidence type="ECO:0000256" key="2">
    <source>
        <dbReference type="ARBA" id="ARBA00004586"/>
    </source>
</evidence>
<evidence type="ECO:0000256" key="6">
    <source>
        <dbReference type="ARBA" id="ARBA00022692"/>
    </source>
</evidence>
<evidence type="ECO:0000256" key="12">
    <source>
        <dbReference type="RuleBase" id="RU367136"/>
    </source>
</evidence>
<keyword evidence="7 12" id="KW-0256">Endoplasmic reticulum</keyword>
<dbReference type="PANTHER" id="PTHR45918:SF1">
    <property type="entry name" value="ALPHA-1,3_1,6-MANNOSYLTRANSFERASE ALG2"/>
    <property type="match status" value="1"/>
</dbReference>
<evidence type="ECO:0000313" key="16">
    <source>
        <dbReference type="Proteomes" id="UP000193218"/>
    </source>
</evidence>
<dbReference type="SUPFAM" id="SSF53756">
    <property type="entry name" value="UDP-Glycosyltransferase/glycogen phosphorylase"/>
    <property type="match status" value="1"/>
</dbReference>
<evidence type="ECO:0000256" key="8">
    <source>
        <dbReference type="ARBA" id="ARBA00022989"/>
    </source>
</evidence>
<proteinExistence type="inferred from homology"/>
<evidence type="ECO:0000259" key="14">
    <source>
        <dbReference type="Pfam" id="PF13439"/>
    </source>
</evidence>
<feature type="domain" description="Glycosyl transferase family 1" evidence="13">
    <location>
        <begin position="233"/>
        <end position="410"/>
    </location>
</feature>
<dbReference type="InterPro" id="IPR001296">
    <property type="entry name" value="Glyco_trans_1"/>
</dbReference>
<sequence length="467" mass="51653">MKASEKKLRIGFIHPDLGIGGAERLVVDAAVSLQKRGHNVTIFTSRHDPKRCFEETRDGTLRVHVLGGRMLPMRLHPRLPMTIVFSILRSLLLTLLLCLSLLMPEPATFLNPLSPLEPFDVFIVDQQSVCVPVLRLVAGTRVVFYCHFPDKLLSAGWSIAADGTVKQKADLVRKLYRWPADKLEEWTTGQSDVILANSQFTSRVYASAFPSLRKRPPKVVYPCIDLSNYDKARKTSLTDSRPTLLSLNRFEAKKNVELAIRSFHALKTLVPEKFAEMRLVIGGGYDDAVPDNVTTLAHLRAECRELELDQVEFLLNFTATERSALLNNPNTLCLLYTPTNEHFGIVPIEAGACGLPVLAVNSGGPTETILDGKTGFLREPKTDAWAEALANLVTLSPTRRKEMSKTAKERVTSLFSLDTLGRHLEESCREALGKGVLSDQLGDKLIWSGVCLIGMSLVAIAITVALT</sequence>
<dbReference type="GO" id="GO:0102704">
    <property type="term" value="F:GDP-Man:Man(2)GlcNAc(2)-PP-Dol alpha-1,6-mannosyltransferase activity"/>
    <property type="evidence" value="ECO:0007669"/>
    <property type="project" value="UniProtKB-UniRule"/>
</dbReference>
<dbReference type="AlphaFoldDB" id="A0A1Y1U8Z3"/>
<dbReference type="UniPathway" id="UPA00378"/>
<comment type="pathway">
    <text evidence="3 12">Protein modification; protein glycosylation.</text>
</comment>
<evidence type="ECO:0000313" key="15">
    <source>
        <dbReference type="EMBL" id="ORX34503.1"/>
    </source>
</evidence>
<dbReference type="InterPro" id="IPR028098">
    <property type="entry name" value="Glyco_trans_4-like_N"/>
</dbReference>
<dbReference type="InParanoid" id="A0A1Y1U8Z3"/>
<evidence type="ECO:0000256" key="4">
    <source>
        <dbReference type="ARBA" id="ARBA00022676"/>
    </source>
</evidence>
<feature type="domain" description="Glycosyltransferase subfamily 4-like N-terminal" evidence="14">
    <location>
        <begin position="19"/>
        <end position="227"/>
    </location>
</feature>
<keyword evidence="4 12" id="KW-0328">Glycosyltransferase</keyword>
<evidence type="ECO:0000256" key="9">
    <source>
        <dbReference type="ARBA" id="ARBA00023136"/>
    </source>
</evidence>
<name>A0A1Y1U8Z3_9TREE</name>
<evidence type="ECO:0000256" key="7">
    <source>
        <dbReference type="ARBA" id="ARBA00022824"/>
    </source>
</evidence>
<dbReference type="EC" id="2.4.1.257" evidence="12"/>
<comment type="catalytic activity">
    <reaction evidence="10 12">
        <text>a beta-D-Man-(1-&gt;4)-beta-D-GlcNAc-(1-&gt;4)-alpha-D-GlcNAc-diphospho-di-trans,poly-cis-dolichol + GDP-alpha-D-mannose = an alpha-D-Man-(1-&gt;3)-beta-D-Man-(1-&gt;4)-beta-D-GlcNAc-(1-&gt;4)-alpha-D-GlcNAc-diphospho-di-trans,poly-cis-dolichol + GDP + H(+)</text>
        <dbReference type="Rhea" id="RHEA:29515"/>
        <dbReference type="Rhea" id="RHEA-COMP:19511"/>
        <dbReference type="Rhea" id="RHEA-COMP:19513"/>
        <dbReference type="ChEBI" id="CHEBI:15378"/>
        <dbReference type="ChEBI" id="CHEBI:57527"/>
        <dbReference type="ChEBI" id="CHEBI:58189"/>
        <dbReference type="ChEBI" id="CHEBI:58472"/>
        <dbReference type="ChEBI" id="CHEBI:132510"/>
        <dbReference type="EC" id="2.4.1.132"/>
    </reaction>
    <physiologicalReaction direction="left-to-right" evidence="10 12">
        <dbReference type="Rhea" id="RHEA:29516"/>
    </physiologicalReaction>
</comment>
<comment type="similarity">
    <text evidence="12">Belongs to the glycosyltransferase group 1 family.</text>
</comment>
<comment type="subcellular location">
    <subcellularLocation>
        <location evidence="2 12">Endoplasmic reticulum membrane</location>
    </subcellularLocation>
</comment>
<dbReference type="EC" id="2.4.1.132" evidence="12"/>
<dbReference type="RefSeq" id="XP_021868766.1">
    <property type="nucleotide sequence ID" value="XM_022017631.1"/>
</dbReference>
<keyword evidence="6 12" id="KW-0812">Transmembrane</keyword>
<protein>
    <recommendedName>
        <fullName evidence="12">Alpha-1,3/1,6-mannosyltransferase ALG2</fullName>
        <ecNumber evidence="12">2.4.1.132</ecNumber>
        <ecNumber evidence="12">2.4.1.257</ecNumber>
    </recommendedName>
    <alternativeName>
        <fullName evidence="12">GDP-Man:Man(1)GlcNAc(2)-PP-Dol alpha-1,3-mannosyltransferase</fullName>
    </alternativeName>
</protein>
<evidence type="ECO:0000256" key="3">
    <source>
        <dbReference type="ARBA" id="ARBA00004922"/>
    </source>
</evidence>
<dbReference type="Pfam" id="PF00534">
    <property type="entry name" value="Glycos_transf_1"/>
    <property type="match status" value="1"/>
</dbReference>
<dbReference type="GeneID" id="33559440"/>
<keyword evidence="9 12" id="KW-0472">Membrane</keyword>
<evidence type="ECO:0000256" key="5">
    <source>
        <dbReference type="ARBA" id="ARBA00022679"/>
    </source>
</evidence>
<dbReference type="GO" id="GO:0004378">
    <property type="term" value="F:GDP-Man:Man(1)GlcNAc(2)-PP-Dol alpha-1,3-mannosyltransferase activity"/>
    <property type="evidence" value="ECO:0007669"/>
    <property type="project" value="UniProtKB-UniRule"/>
</dbReference>
<keyword evidence="16" id="KW-1185">Reference proteome</keyword>
<dbReference type="GO" id="GO:0005789">
    <property type="term" value="C:endoplasmic reticulum membrane"/>
    <property type="evidence" value="ECO:0007669"/>
    <property type="project" value="UniProtKB-SubCell"/>
</dbReference>
<feature type="transmembrane region" description="Helical" evidence="12">
    <location>
        <begin position="445"/>
        <end position="466"/>
    </location>
</feature>
<dbReference type="PANTHER" id="PTHR45918">
    <property type="entry name" value="ALPHA-1,3/1,6-MANNOSYLTRANSFERASE ALG2"/>
    <property type="match status" value="1"/>
</dbReference>
<keyword evidence="8 12" id="KW-1133">Transmembrane helix</keyword>
<dbReference type="Proteomes" id="UP000193218">
    <property type="component" value="Unassembled WGS sequence"/>
</dbReference>
<dbReference type="InterPro" id="IPR027054">
    <property type="entry name" value="ALG2"/>
</dbReference>
<dbReference type="OrthoDB" id="448893at2759"/>
<reference evidence="15 16" key="1">
    <citation type="submission" date="2017-03" db="EMBL/GenBank/DDBJ databases">
        <title>Widespread Adenine N6-methylation of Active Genes in Fungi.</title>
        <authorList>
            <consortium name="DOE Joint Genome Institute"/>
            <person name="Mondo S.J."/>
            <person name="Dannebaum R.O."/>
            <person name="Kuo R.C."/>
            <person name="Louie K.B."/>
            <person name="Bewick A.J."/>
            <person name="Labutti K."/>
            <person name="Haridas S."/>
            <person name="Kuo A."/>
            <person name="Salamov A."/>
            <person name="Ahrendt S.R."/>
            <person name="Lau R."/>
            <person name="Bowen B.P."/>
            <person name="Lipzen A."/>
            <person name="Sullivan W."/>
            <person name="Andreopoulos W.B."/>
            <person name="Clum A."/>
            <person name="Lindquist E."/>
            <person name="Daum C."/>
            <person name="Northen T.R."/>
            <person name="Ramamoorthy G."/>
            <person name="Schmitz R.J."/>
            <person name="Gryganskyi A."/>
            <person name="Culley D."/>
            <person name="Magnuson J."/>
            <person name="James T.Y."/>
            <person name="O'Malley M.A."/>
            <person name="Stajich J.E."/>
            <person name="Spatafora J.W."/>
            <person name="Visel A."/>
            <person name="Grigoriev I.V."/>
        </authorList>
    </citation>
    <scope>NUCLEOTIDE SEQUENCE [LARGE SCALE GENOMIC DNA]</scope>
    <source>
        <strain evidence="15 16">NRRL Y-17943</strain>
    </source>
</reference>
<evidence type="ECO:0000256" key="11">
    <source>
        <dbReference type="ARBA" id="ARBA00045104"/>
    </source>
</evidence>
<organism evidence="15 16">
    <name type="scientific">Kockovaella imperatae</name>
    <dbReference type="NCBI Taxonomy" id="4999"/>
    <lineage>
        <taxon>Eukaryota</taxon>
        <taxon>Fungi</taxon>
        <taxon>Dikarya</taxon>
        <taxon>Basidiomycota</taxon>
        <taxon>Agaricomycotina</taxon>
        <taxon>Tremellomycetes</taxon>
        <taxon>Tremellales</taxon>
        <taxon>Cuniculitremaceae</taxon>
        <taxon>Kockovaella</taxon>
    </lineage>
</organism>
<keyword evidence="5 12" id="KW-0808">Transferase</keyword>